<dbReference type="Proteomes" id="UP001432027">
    <property type="component" value="Unassembled WGS sequence"/>
</dbReference>
<feature type="transmembrane region" description="Helical" evidence="1">
    <location>
        <begin position="45"/>
        <end position="64"/>
    </location>
</feature>
<sequence>DVDYFGNGENVQPLVFSMSTLCSYFGFLLSCAGCFVDFGSGSVNLYLHFILKITVLILMEYLIYSPLRQLRPWRIRNYLSLDYAKRYYRGLTLAASAVRY</sequence>
<dbReference type="AlphaFoldDB" id="A0AAV5UFL3"/>
<protein>
    <recommendedName>
        <fullName evidence="4">G protein-coupled receptor</fullName>
    </recommendedName>
</protein>
<feature type="non-terminal residue" evidence="2">
    <location>
        <position position="1"/>
    </location>
</feature>
<evidence type="ECO:0000313" key="3">
    <source>
        <dbReference type="Proteomes" id="UP001432027"/>
    </source>
</evidence>
<keyword evidence="1" id="KW-0472">Membrane</keyword>
<gene>
    <name evidence="2" type="ORF">PENTCL1PPCAC_27935</name>
</gene>
<accession>A0AAV5UFL3</accession>
<evidence type="ECO:0000256" key="1">
    <source>
        <dbReference type="SAM" id="Phobius"/>
    </source>
</evidence>
<keyword evidence="1" id="KW-0812">Transmembrane</keyword>
<name>A0AAV5UFL3_9BILA</name>
<keyword evidence="1" id="KW-1133">Transmembrane helix</keyword>
<organism evidence="2 3">
    <name type="scientific">Pristionchus entomophagus</name>
    <dbReference type="NCBI Taxonomy" id="358040"/>
    <lineage>
        <taxon>Eukaryota</taxon>
        <taxon>Metazoa</taxon>
        <taxon>Ecdysozoa</taxon>
        <taxon>Nematoda</taxon>
        <taxon>Chromadorea</taxon>
        <taxon>Rhabditida</taxon>
        <taxon>Rhabditina</taxon>
        <taxon>Diplogasteromorpha</taxon>
        <taxon>Diplogasteroidea</taxon>
        <taxon>Neodiplogasteridae</taxon>
        <taxon>Pristionchus</taxon>
    </lineage>
</organism>
<evidence type="ECO:0000313" key="2">
    <source>
        <dbReference type="EMBL" id="GMT05761.1"/>
    </source>
</evidence>
<comment type="caution">
    <text evidence="2">The sequence shown here is derived from an EMBL/GenBank/DDBJ whole genome shotgun (WGS) entry which is preliminary data.</text>
</comment>
<proteinExistence type="predicted"/>
<reference evidence="2" key="1">
    <citation type="submission" date="2023-10" db="EMBL/GenBank/DDBJ databases">
        <title>Genome assembly of Pristionchus species.</title>
        <authorList>
            <person name="Yoshida K."/>
            <person name="Sommer R.J."/>
        </authorList>
    </citation>
    <scope>NUCLEOTIDE SEQUENCE</scope>
    <source>
        <strain evidence="2">RS0144</strain>
    </source>
</reference>
<evidence type="ECO:0008006" key="4">
    <source>
        <dbReference type="Google" id="ProtNLM"/>
    </source>
</evidence>
<keyword evidence="3" id="KW-1185">Reference proteome</keyword>
<dbReference type="EMBL" id="BTSX01000006">
    <property type="protein sequence ID" value="GMT05761.1"/>
    <property type="molecule type" value="Genomic_DNA"/>
</dbReference>
<feature type="transmembrane region" description="Helical" evidence="1">
    <location>
        <begin position="21"/>
        <end position="39"/>
    </location>
</feature>